<organism evidence="2 3">
    <name type="scientific">Hypsibius exemplaris</name>
    <name type="common">Freshwater tardigrade</name>
    <dbReference type="NCBI Taxonomy" id="2072580"/>
    <lineage>
        <taxon>Eukaryota</taxon>
        <taxon>Metazoa</taxon>
        <taxon>Ecdysozoa</taxon>
        <taxon>Tardigrada</taxon>
        <taxon>Eutardigrada</taxon>
        <taxon>Parachela</taxon>
        <taxon>Hypsibioidea</taxon>
        <taxon>Hypsibiidae</taxon>
        <taxon>Hypsibius</taxon>
    </lineage>
</organism>
<feature type="region of interest" description="Disordered" evidence="1">
    <location>
        <begin position="151"/>
        <end position="182"/>
    </location>
</feature>
<accession>A0A1W0WB67</accession>
<dbReference type="Proteomes" id="UP000192578">
    <property type="component" value="Unassembled WGS sequence"/>
</dbReference>
<reference evidence="3" key="1">
    <citation type="submission" date="2017-01" db="EMBL/GenBank/DDBJ databases">
        <title>Comparative genomics of anhydrobiosis in the tardigrade Hypsibius dujardini.</title>
        <authorList>
            <person name="Yoshida Y."/>
            <person name="Koutsovoulos G."/>
            <person name="Laetsch D."/>
            <person name="Stevens L."/>
            <person name="Kumar S."/>
            <person name="Horikawa D."/>
            <person name="Ishino K."/>
            <person name="Komine S."/>
            <person name="Tomita M."/>
            <person name="Blaxter M."/>
            <person name="Arakawa K."/>
        </authorList>
    </citation>
    <scope>NUCLEOTIDE SEQUENCE [LARGE SCALE GENOMIC DNA]</scope>
    <source>
        <strain evidence="3">Z151</strain>
    </source>
</reference>
<evidence type="ECO:0000313" key="3">
    <source>
        <dbReference type="Proteomes" id="UP000192578"/>
    </source>
</evidence>
<protein>
    <submittedName>
        <fullName evidence="2">Uncharacterized protein</fullName>
    </submittedName>
</protein>
<keyword evidence="3" id="KW-1185">Reference proteome</keyword>
<name>A0A1W0WB67_HYPEX</name>
<sequence length="182" mass="19609">MLPRFSADMTASSAKNDLRVLKKLLAYRMSLLEKTTTTTSPVQLLPEFSADSLNSIVNVSMVSEFYGFIGANTSLQQKVRNVFLRAVPFLHSIHNNHSYDGGPSSVDLRRQTLLALASDMQPLIGPFAASNPNFTADVSVLGQQFFPQMNRTSRGGGGGGGGSGWGHILPIKPNGTTKSPRL</sequence>
<dbReference type="EMBL" id="MTYJ01000146">
    <property type="protein sequence ID" value="OQV12403.1"/>
    <property type="molecule type" value="Genomic_DNA"/>
</dbReference>
<proteinExistence type="predicted"/>
<dbReference type="AlphaFoldDB" id="A0A1W0WB67"/>
<comment type="caution">
    <text evidence="2">The sequence shown here is derived from an EMBL/GenBank/DDBJ whole genome shotgun (WGS) entry which is preliminary data.</text>
</comment>
<evidence type="ECO:0000256" key="1">
    <source>
        <dbReference type="SAM" id="MobiDB-lite"/>
    </source>
</evidence>
<gene>
    <name evidence="2" type="ORF">BV898_13354</name>
</gene>
<feature type="compositionally biased region" description="Gly residues" evidence="1">
    <location>
        <begin position="154"/>
        <end position="165"/>
    </location>
</feature>
<evidence type="ECO:0000313" key="2">
    <source>
        <dbReference type="EMBL" id="OQV12403.1"/>
    </source>
</evidence>